<proteinExistence type="predicted"/>
<evidence type="ECO:0000256" key="7">
    <source>
        <dbReference type="ARBA" id="ARBA00022989"/>
    </source>
</evidence>
<dbReference type="AlphaFoldDB" id="A0A1F5G526"/>
<keyword evidence="7 9" id="KW-1133">Transmembrane helix</keyword>
<feature type="domain" description="Glycosyltransferase 2-like" evidence="10">
    <location>
        <begin position="1"/>
        <end position="111"/>
    </location>
</feature>
<feature type="non-terminal residue" evidence="11">
    <location>
        <position position="1"/>
    </location>
</feature>
<keyword evidence="8 9" id="KW-0472">Membrane</keyword>
<dbReference type="CDD" id="cd04186">
    <property type="entry name" value="GT_2_like_c"/>
    <property type="match status" value="1"/>
</dbReference>
<dbReference type="InterPro" id="IPR025993">
    <property type="entry name" value="Ceramide_glucosylTrfase"/>
</dbReference>
<evidence type="ECO:0000256" key="2">
    <source>
        <dbReference type="ARBA" id="ARBA00004760"/>
    </source>
</evidence>
<evidence type="ECO:0000256" key="4">
    <source>
        <dbReference type="ARBA" id="ARBA00022676"/>
    </source>
</evidence>
<dbReference type="PANTHER" id="PTHR43179">
    <property type="entry name" value="RHAMNOSYLTRANSFERASE WBBL"/>
    <property type="match status" value="1"/>
</dbReference>
<evidence type="ECO:0000256" key="5">
    <source>
        <dbReference type="ARBA" id="ARBA00022679"/>
    </source>
</evidence>
<comment type="subcellular location">
    <subcellularLocation>
        <location evidence="1">Membrane</location>
        <topology evidence="1">Multi-pass membrane protein</topology>
    </subcellularLocation>
</comment>
<name>A0A1F5G526_9BACT</name>
<comment type="pathway">
    <text evidence="2">Lipid metabolism; sphingolipid metabolism.</text>
</comment>
<dbReference type="Proteomes" id="UP000176628">
    <property type="component" value="Unassembled WGS sequence"/>
</dbReference>
<dbReference type="InterPro" id="IPR029044">
    <property type="entry name" value="Nucleotide-diphossugar_trans"/>
</dbReference>
<evidence type="ECO:0000256" key="9">
    <source>
        <dbReference type="SAM" id="Phobius"/>
    </source>
</evidence>
<sequence>IIIVNFNTKELLKKCLSSIFKLTKEISFKVIVVDNASTDSSTKMVLDEFSQVELIQNKKNFGFGKANNQGIKKALGKYIFLFNSDAYLEDNVLPRLVQRMEEDTKIGALAPQILNPNHTIQQSCGFLPDLPQVFLWMTFFDDLPGGQFLKPYHVDHDVFYKKEREVGWITGAAMMFRREALEKSGFFDEKIFLYGEEVELAKRIKDAGFKVILSPVASITHLGRGSMEKKDIGAILGEYQGLLYYYKKHKKRWQREILIRLLKLGAILRIIIFGLILGRKELKEAYFQAFSAV</sequence>
<dbReference type="SUPFAM" id="SSF53448">
    <property type="entry name" value="Nucleotide-diphospho-sugar transferases"/>
    <property type="match status" value="1"/>
</dbReference>
<dbReference type="InterPro" id="IPR001173">
    <property type="entry name" value="Glyco_trans_2-like"/>
</dbReference>
<protein>
    <recommendedName>
        <fullName evidence="10">Glycosyltransferase 2-like domain-containing protein</fullName>
    </recommendedName>
</protein>
<accession>A0A1F5G526</accession>
<dbReference type="EMBL" id="MFAV01000001">
    <property type="protein sequence ID" value="OGD86947.1"/>
    <property type="molecule type" value="Genomic_DNA"/>
</dbReference>
<evidence type="ECO:0000259" key="10">
    <source>
        <dbReference type="Pfam" id="PF00535"/>
    </source>
</evidence>
<keyword evidence="5" id="KW-0808">Transferase</keyword>
<evidence type="ECO:0000256" key="8">
    <source>
        <dbReference type="ARBA" id="ARBA00023136"/>
    </source>
</evidence>
<evidence type="ECO:0000256" key="6">
    <source>
        <dbReference type="ARBA" id="ARBA00022692"/>
    </source>
</evidence>
<dbReference type="PANTHER" id="PTHR43179:SF7">
    <property type="entry name" value="RHAMNOSYLTRANSFERASE WBBL"/>
    <property type="match status" value="1"/>
</dbReference>
<evidence type="ECO:0000313" key="11">
    <source>
        <dbReference type="EMBL" id="OGD86947.1"/>
    </source>
</evidence>
<dbReference type="Pfam" id="PF00535">
    <property type="entry name" value="Glycos_transf_2"/>
    <property type="match status" value="1"/>
</dbReference>
<evidence type="ECO:0000313" key="12">
    <source>
        <dbReference type="Proteomes" id="UP000176628"/>
    </source>
</evidence>
<keyword evidence="6 9" id="KW-0812">Transmembrane</keyword>
<feature type="transmembrane region" description="Helical" evidence="9">
    <location>
        <begin position="257"/>
        <end position="277"/>
    </location>
</feature>
<organism evidence="11 12">
    <name type="scientific">Candidatus Curtissbacteria bacterium RBG_16_39_7</name>
    <dbReference type="NCBI Taxonomy" id="1797707"/>
    <lineage>
        <taxon>Bacteria</taxon>
        <taxon>Candidatus Curtissiibacteriota</taxon>
    </lineage>
</organism>
<evidence type="ECO:0000256" key="3">
    <source>
        <dbReference type="ARBA" id="ARBA00004991"/>
    </source>
</evidence>
<comment type="pathway">
    <text evidence="3">Sphingolipid metabolism.</text>
</comment>
<reference evidence="11 12" key="1">
    <citation type="journal article" date="2016" name="Nat. Commun.">
        <title>Thousands of microbial genomes shed light on interconnected biogeochemical processes in an aquifer system.</title>
        <authorList>
            <person name="Anantharaman K."/>
            <person name="Brown C.T."/>
            <person name="Hug L.A."/>
            <person name="Sharon I."/>
            <person name="Castelle C.J."/>
            <person name="Probst A.J."/>
            <person name="Thomas B.C."/>
            <person name="Singh A."/>
            <person name="Wilkins M.J."/>
            <person name="Karaoz U."/>
            <person name="Brodie E.L."/>
            <person name="Williams K.H."/>
            <person name="Hubbard S.S."/>
            <person name="Banfield J.F."/>
        </authorList>
    </citation>
    <scope>NUCLEOTIDE SEQUENCE [LARGE SCALE GENOMIC DNA]</scope>
</reference>
<comment type="caution">
    <text evidence="11">The sequence shown here is derived from an EMBL/GenBank/DDBJ whole genome shotgun (WGS) entry which is preliminary data.</text>
</comment>
<dbReference type="Pfam" id="PF13506">
    <property type="entry name" value="Glyco_transf_21"/>
    <property type="match status" value="1"/>
</dbReference>
<dbReference type="Gene3D" id="3.90.550.10">
    <property type="entry name" value="Spore Coat Polysaccharide Biosynthesis Protein SpsA, Chain A"/>
    <property type="match status" value="1"/>
</dbReference>
<evidence type="ECO:0000256" key="1">
    <source>
        <dbReference type="ARBA" id="ARBA00004141"/>
    </source>
</evidence>
<gene>
    <name evidence="11" type="ORF">A2Z23_01645</name>
</gene>
<keyword evidence="4" id="KW-0328">Glycosyltransferase</keyword>